<feature type="transmembrane region" description="Helical" evidence="1">
    <location>
        <begin position="144"/>
        <end position="164"/>
    </location>
</feature>
<feature type="transmembrane region" description="Helical" evidence="1">
    <location>
        <begin position="75"/>
        <end position="97"/>
    </location>
</feature>
<organism evidence="2 3">
    <name type="scientific">Jatrophihabitans cynanchi</name>
    <dbReference type="NCBI Taxonomy" id="2944128"/>
    <lineage>
        <taxon>Bacteria</taxon>
        <taxon>Bacillati</taxon>
        <taxon>Actinomycetota</taxon>
        <taxon>Actinomycetes</taxon>
        <taxon>Jatrophihabitantales</taxon>
        <taxon>Jatrophihabitantaceae</taxon>
        <taxon>Jatrophihabitans</taxon>
    </lineage>
</organism>
<dbReference type="InterPro" id="IPR046291">
    <property type="entry name" value="DUF6328"/>
</dbReference>
<dbReference type="RefSeq" id="WP_269443012.1">
    <property type="nucleotide sequence ID" value="NZ_CP097463.1"/>
</dbReference>
<keyword evidence="3" id="KW-1185">Reference proteome</keyword>
<evidence type="ECO:0000313" key="2">
    <source>
        <dbReference type="EMBL" id="WAX56479.1"/>
    </source>
</evidence>
<keyword evidence="1" id="KW-0812">Transmembrane</keyword>
<dbReference type="Pfam" id="PF19853">
    <property type="entry name" value="DUF6328"/>
    <property type="match status" value="1"/>
</dbReference>
<dbReference type="Proteomes" id="UP001164693">
    <property type="component" value="Chromosome"/>
</dbReference>
<gene>
    <name evidence="2" type="ORF">M6B22_18360</name>
</gene>
<accession>A0ABY7JVS4</accession>
<protein>
    <submittedName>
        <fullName evidence="2">DUF6328 family protein</fullName>
    </submittedName>
</protein>
<sequence length="179" mass="19439">MAAEVPRDAAGHRSAARARAGYVREESAAARLDRNYGELLQELRVAQTGVQILFAFLLSIAFQQRFARIEDYQRYLYLATLACAACAAILLIAPVAVHRVMFGQHLKDEVVALTARSAAIGLGFLGLAMMCAVFLITDVVSGTAMALALTVPLSIVILIAWYLMPSLRMRAAADDEEHS</sequence>
<feature type="transmembrane region" description="Helical" evidence="1">
    <location>
        <begin position="45"/>
        <end position="63"/>
    </location>
</feature>
<evidence type="ECO:0000313" key="3">
    <source>
        <dbReference type="Proteomes" id="UP001164693"/>
    </source>
</evidence>
<evidence type="ECO:0000256" key="1">
    <source>
        <dbReference type="SAM" id="Phobius"/>
    </source>
</evidence>
<name>A0ABY7JVS4_9ACTN</name>
<reference evidence="2" key="1">
    <citation type="submission" date="2022-05" db="EMBL/GenBank/DDBJ databases">
        <title>Jatrophihabitans sp. SB3-54 whole genome sequence.</title>
        <authorList>
            <person name="Suh M.K."/>
            <person name="Eom M.K."/>
            <person name="Kim J.S."/>
            <person name="Kim H.S."/>
            <person name="Do H.E."/>
            <person name="Shin Y.K."/>
            <person name="Lee J.-S."/>
        </authorList>
    </citation>
    <scope>NUCLEOTIDE SEQUENCE</scope>
    <source>
        <strain evidence="2">SB3-54</strain>
    </source>
</reference>
<keyword evidence="1" id="KW-1133">Transmembrane helix</keyword>
<proteinExistence type="predicted"/>
<keyword evidence="1" id="KW-0472">Membrane</keyword>
<dbReference type="EMBL" id="CP097463">
    <property type="protein sequence ID" value="WAX56479.1"/>
    <property type="molecule type" value="Genomic_DNA"/>
</dbReference>
<feature type="transmembrane region" description="Helical" evidence="1">
    <location>
        <begin position="117"/>
        <end position="137"/>
    </location>
</feature>